<keyword evidence="3" id="KW-1185">Reference proteome</keyword>
<name>A0A420HJ79_9PEZI</name>
<gene>
    <name evidence="2" type="ORF">OnM2_073010</name>
</gene>
<dbReference type="GO" id="GO:0005739">
    <property type="term" value="C:mitochondrion"/>
    <property type="evidence" value="ECO:0007669"/>
    <property type="project" value="UniProtKB-ARBA"/>
</dbReference>
<comment type="caution">
    <text evidence="2">The sequence shown here is derived from an EMBL/GenBank/DDBJ whole genome shotgun (WGS) entry which is preliminary data.</text>
</comment>
<reference evidence="2 3" key="1">
    <citation type="journal article" date="2018" name="BMC Genomics">
        <title>Comparative genome analyses reveal sequence features reflecting distinct modes of host-adaptation between dicot and monocot powdery mildew.</title>
        <authorList>
            <person name="Wu Y."/>
            <person name="Ma X."/>
            <person name="Pan Z."/>
            <person name="Kale S.D."/>
            <person name="Song Y."/>
            <person name="King H."/>
            <person name="Zhang Q."/>
            <person name="Presley C."/>
            <person name="Deng X."/>
            <person name="Wei C.I."/>
            <person name="Xiao S."/>
        </authorList>
    </citation>
    <scope>NUCLEOTIDE SEQUENCE [LARGE SCALE GENOMIC DNA]</scope>
    <source>
        <strain evidence="2">UMSG2</strain>
    </source>
</reference>
<dbReference type="PANTHER" id="PTHR36181">
    <property type="entry name" value="INTRON-ENCODED ENDONUCLEASE AI3-RELATED"/>
    <property type="match status" value="1"/>
</dbReference>
<dbReference type="OrthoDB" id="3705528at2759"/>
<organism evidence="2 3">
    <name type="scientific">Erysiphe neolycopersici</name>
    <dbReference type="NCBI Taxonomy" id="212602"/>
    <lineage>
        <taxon>Eukaryota</taxon>
        <taxon>Fungi</taxon>
        <taxon>Dikarya</taxon>
        <taxon>Ascomycota</taxon>
        <taxon>Pezizomycotina</taxon>
        <taxon>Leotiomycetes</taxon>
        <taxon>Erysiphales</taxon>
        <taxon>Erysiphaceae</taxon>
        <taxon>Erysiphe</taxon>
    </lineage>
</organism>
<sequence length="417" mass="47188">MLVNEIALLKDVKAFFGVGSIDIDEKRGAVNYIVRDKISLDVIKKHFIKYPLRGTKFLDFYDFVQALELMEQNLHRSEEGVKLLVSLSEGMNSLRKDYSKMPPIHTIKGNSEFIPLDGNYINGFIAGDGCLYLRTKSNFGSMGIQISQHVNNSSLVREILDYFQSGLNVFSHGKGKKSVQITIGGISKQKVRTVFSRRYYSTSNSADSYACNLPLPILTINNLNNQDCIKSYRRLLKGGIYSGYKLRHYSTSNKLKTPLNNENKSSLIKLNPNYITGFSDAESTFGISVVKSKTHKIGLLTNIRDFFGVGQIIISKQGNVAIYQVQSVKDMVNVIIPHFNKYPLQTKKLIDFLLFKSIIEIIVKKEHLTEQGLIKINSILVSNNKKLNEEILKIYPARPFDLIETSFSLNLENLDPH</sequence>
<evidence type="ECO:0000313" key="2">
    <source>
        <dbReference type="EMBL" id="RKF57477.1"/>
    </source>
</evidence>
<dbReference type="Pfam" id="PF00961">
    <property type="entry name" value="LAGLIDADG_1"/>
    <property type="match status" value="2"/>
</dbReference>
<dbReference type="InterPro" id="IPR051289">
    <property type="entry name" value="LAGLIDADG_Endonuclease"/>
</dbReference>
<dbReference type="EMBL" id="MCFK01007384">
    <property type="protein sequence ID" value="RKF57477.1"/>
    <property type="molecule type" value="Genomic_DNA"/>
</dbReference>
<feature type="domain" description="Homing endonuclease LAGLIDADG" evidence="1">
    <location>
        <begin position="275"/>
        <end position="358"/>
    </location>
</feature>
<dbReference type="PANTHER" id="PTHR36181:SF3">
    <property type="entry name" value="INTRON-ENCODED DNA ENDONUCLEASE AI5 BETA"/>
    <property type="match status" value="1"/>
</dbReference>
<dbReference type="SUPFAM" id="SSF55608">
    <property type="entry name" value="Homing endonucleases"/>
    <property type="match status" value="3"/>
</dbReference>
<dbReference type="InterPro" id="IPR027434">
    <property type="entry name" value="Homing_endonucl"/>
</dbReference>
<accession>A0A420HJ79</accession>
<dbReference type="InterPro" id="IPR004860">
    <property type="entry name" value="LAGLIDADG_dom"/>
</dbReference>
<dbReference type="AlphaFoldDB" id="A0A420HJ79"/>
<dbReference type="Proteomes" id="UP000286134">
    <property type="component" value="Unassembled WGS sequence"/>
</dbReference>
<protein>
    <submittedName>
        <fullName evidence="2">Putative 49.1 kDa protein in ND3 intron</fullName>
    </submittedName>
</protein>
<evidence type="ECO:0000313" key="3">
    <source>
        <dbReference type="Proteomes" id="UP000286134"/>
    </source>
</evidence>
<evidence type="ECO:0000259" key="1">
    <source>
        <dbReference type="Pfam" id="PF00961"/>
    </source>
</evidence>
<proteinExistence type="predicted"/>
<feature type="domain" description="Homing endonuclease LAGLIDADG" evidence="1">
    <location>
        <begin position="5"/>
        <end position="66"/>
    </location>
</feature>
<dbReference type="Gene3D" id="3.10.28.10">
    <property type="entry name" value="Homing endonucleases"/>
    <property type="match status" value="3"/>
</dbReference>
<dbReference type="STRING" id="212602.A0A420HJ79"/>
<dbReference type="GO" id="GO:0004519">
    <property type="term" value="F:endonuclease activity"/>
    <property type="evidence" value="ECO:0007669"/>
    <property type="project" value="InterPro"/>
</dbReference>